<dbReference type="EMBL" id="BFEA01000320">
    <property type="protein sequence ID" value="GBG79465.1"/>
    <property type="molecule type" value="Genomic_DNA"/>
</dbReference>
<dbReference type="Gramene" id="GBG79465">
    <property type="protein sequence ID" value="GBG79465"/>
    <property type="gene ID" value="CBR_g29611"/>
</dbReference>
<feature type="transmembrane region" description="Helical" evidence="1">
    <location>
        <begin position="42"/>
        <end position="64"/>
    </location>
</feature>
<feature type="transmembrane region" description="Helical" evidence="1">
    <location>
        <begin position="71"/>
        <end position="90"/>
    </location>
</feature>
<sequence length="157" mass="16815">MLCTVDKVFQFVSGSGSLPKRSLLQLEEFAYQGDGGTPPAGVGIGIIIIACTVGLGILLFFIGLRTENGGMFCLMAILITLVVFLVLFASPRKSSRKPNIYGIKGYDKSAVFRGVFTFIMVSGVISSIAGLLVSHVVPRSYARHLSEFLDIAALSYS</sequence>
<feature type="transmembrane region" description="Helical" evidence="1">
    <location>
        <begin position="110"/>
        <end position="133"/>
    </location>
</feature>
<keyword evidence="1" id="KW-0472">Membrane</keyword>
<dbReference type="AlphaFoldDB" id="A0A388LAW6"/>
<evidence type="ECO:0000313" key="2">
    <source>
        <dbReference type="EMBL" id="GBG79465.1"/>
    </source>
</evidence>
<gene>
    <name evidence="2" type="ORF">CBR_g29611</name>
</gene>
<organism evidence="2 3">
    <name type="scientific">Chara braunii</name>
    <name type="common">Braun's stonewort</name>
    <dbReference type="NCBI Taxonomy" id="69332"/>
    <lineage>
        <taxon>Eukaryota</taxon>
        <taxon>Viridiplantae</taxon>
        <taxon>Streptophyta</taxon>
        <taxon>Charophyceae</taxon>
        <taxon>Charales</taxon>
        <taxon>Characeae</taxon>
        <taxon>Chara</taxon>
    </lineage>
</organism>
<keyword evidence="1" id="KW-0812">Transmembrane</keyword>
<comment type="caution">
    <text evidence="2">The sequence shown here is derived from an EMBL/GenBank/DDBJ whole genome shotgun (WGS) entry which is preliminary data.</text>
</comment>
<keyword evidence="1" id="KW-1133">Transmembrane helix</keyword>
<keyword evidence="3" id="KW-1185">Reference proteome</keyword>
<name>A0A388LAW6_CHABU</name>
<evidence type="ECO:0000313" key="3">
    <source>
        <dbReference type="Proteomes" id="UP000265515"/>
    </source>
</evidence>
<proteinExistence type="predicted"/>
<protein>
    <submittedName>
        <fullName evidence="2">Uncharacterized protein</fullName>
    </submittedName>
</protein>
<reference evidence="2 3" key="1">
    <citation type="journal article" date="2018" name="Cell">
        <title>The Chara Genome: Secondary Complexity and Implications for Plant Terrestrialization.</title>
        <authorList>
            <person name="Nishiyama T."/>
            <person name="Sakayama H."/>
            <person name="Vries J.D."/>
            <person name="Buschmann H."/>
            <person name="Saint-Marcoux D."/>
            <person name="Ullrich K.K."/>
            <person name="Haas F.B."/>
            <person name="Vanderstraeten L."/>
            <person name="Becker D."/>
            <person name="Lang D."/>
            <person name="Vosolsobe S."/>
            <person name="Rombauts S."/>
            <person name="Wilhelmsson P.K.I."/>
            <person name="Janitza P."/>
            <person name="Kern R."/>
            <person name="Heyl A."/>
            <person name="Rumpler F."/>
            <person name="Villalobos L.I.A.C."/>
            <person name="Clay J.M."/>
            <person name="Skokan R."/>
            <person name="Toyoda A."/>
            <person name="Suzuki Y."/>
            <person name="Kagoshima H."/>
            <person name="Schijlen E."/>
            <person name="Tajeshwar N."/>
            <person name="Catarino B."/>
            <person name="Hetherington A.J."/>
            <person name="Saltykova A."/>
            <person name="Bonnot C."/>
            <person name="Breuninger H."/>
            <person name="Symeonidi A."/>
            <person name="Radhakrishnan G.V."/>
            <person name="Van Nieuwerburgh F."/>
            <person name="Deforce D."/>
            <person name="Chang C."/>
            <person name="Karol K.G."/>
            <person name="Hedrich R."/>
            <person name="Ulvskov P."/>
            <person name="Glockner G."/>
            <person name="Delwiche C.F."/>
            <person name="Petrasek J."/>
            <person name="Van de Peer Y."/>
            <person name="Friml J."/>
            <person name="Beilby M."/>
            <person name="Dolan L."/>
            <person name="Kohara Y."/>
            <person name="Sugano S."/>
            <person name="Fujiyama A."/>
            <person name="Delaux P.-M."/>
            <person name="Quint M."/>
            <person name="TheiBen G."/>
            <person name="Hagemann M."/>
            <person name="Harholt J."/>
            <person name="Dunand C."/>
            <person name="Zachgo S."/>
            <person name="Langdale J."/>
            <person name="Maumus F."/>
            <person name="Straeten D.V.D."/>
            <person name="Gould S.B."/>
            <person name="Rensing S.A."/>
        </authorList>
    </citation>
    <scope>NUCLEOTIDE SEQUENCE [LARGE SCALE GENOMIC DNA]</scope>
    <source>
        <strain evidence="2 3">S276</strain>
    </source>
</reference>
<dbReference type="Proteomes" id="UP000265515">
    <property type="component" value="Unassembled WGS sequence"/>
</dbReference>
<accession>A0A388LAW6</accession>
<evidence type="ECO:0000256" key="1">
    <source>
        <dbReference type="SAM" id="Phobius"/>
    </source>
</evidence>